<evidence type="ECO:0000313" key="6">
    <source>
        <dbReference type="EMBL" id="GHD16421.1"/>
    </source>
</evidence>
<dbReference type="PANTHER" id="PTHR38011:SF7">
    <property type="entry name" value="2,5-DIAMINO-6-RIBOSYLAMINO-4(3H)-PYRIMIDINONE 5'-PHOSPHATE REDUCTASE"/>
    <property type="match status" value="1"/>
</dbReference>
<dbReference type="InterPro" id="IPR002734">
    <property type="entry name" value="RibDG_C"/>
</dbReference>
<comment type="pathway">
    <text evidence="1">Cofactor biosynthesis; riboflavin biosynthesis.</text>
</comment>
<evidence type="ECO:0000313" key="7">
    <source>
        <dbReference type="Proteomes" id="UP000654947"/>
    </source>
</evidence>
<name>A0A918X753_9ACTN</name>
<evidence type="ECO:0000256" key="3">
    <source>
        <dbReference type="ARBA" id="ARBA00023002"/>
    </source>
</evidence>
<keyword evidence="3" id="KW-0560">Oxidoreductase</keyword>
<dbReference type="EMBL" id="BMXL01000002">
    <property type="protein sequence ID" value="GHD16421.1"/>
    <property type="molecule type" value="Genomic_DNA"/>
</dbReference>
<feature type="domain" description="Bacterial bifunctional deaminase-reductase C-terminal" evidence="5">
    <location>
        <begin position="42"/>
        <end position="230"/>
    </location>
</feature>
<sequence length="266" mass="27728">MANSTGAAAPSAISFRELLPDPGASGVVPEEAYAYPAGLDRPWVRANMVASADGGAVGTTGSSRDLSGPADRRLLGILRGLCDVVVVGAHTARVENYGPVRPRPAWEHLRSGRPASPRVAVVSRSLDVPEALLTEAPEDARTLVLTTDRAPADRRARAAEHADVVVVEGASVTPVHVIEALAERGLYRVLTEGGPHLLAEFVAAGLLDELCLTTSPFLLGSGPPRVVAGGPGTPGAPEHGSPRSTPVRLARLLESDGNLFARYLRD</sequence>
<organism evidence="6 7">
    <name type="scientific">Nocardiopsis kunsanensis</name>
    <dbReference type="NCBI Taxonomy" id="141693"/>
    <lineage>
        <taxon>Bacteria</taxon>
        <taxon>Bacillati</taxon>
        <taxon>Actinomycetota</taxon>
        <taxon>Actinomycetes</taxon>
        <taxon>Streptosporangiales</taxon>
        <taxon>Nocardiopsidaceae</taxon>
        <taxon>Nocardiopsis</taxon>
    </lineage>
</organism>
<gene>
    <name evidence="6" type="ORF">GCM10007147_04490</name>
</gene>
<accession>A0A918X753</accession>
<evidence type="ECO:0000259" key="5">
    <source>
        <dbReference type="Pfam" id="PF01872"/>
    </source>
</evidence>
<dbReference type="Proteomes" id="UP000654947">
    <property type="component" value="Unassembled WGS sequence"/>
</dbReference>
<evidence type="ECO:0000256" key="1">
    <source>
        <dbReference type="ARBA" id="ARBA00005104"/>
    </source>
</evidence>
<evidence type="ECO:0000256" key="4">
    <source>
        <dbReference type="SAM" id="MobiDB-lite"/>
    </source>
</evidence>
<dbReference type="Pfam" id="PF01872">
    <property type="entry name" value="RibD_C"/>
    <property type="match status" value="1"/>
</dbReference>
<dbReference type="AlphaFoldDB" id="A0A918X753"/>
<keyword evidence="7" id="KW-1185">Reference proteome</keyword>
<dbReference type="InterPro" id="IPR050765">
    <property type="entry name" value="Riboflavin_Biosynth_HTPR"/>
</dbReference>
<dbReference type="GO" id="GO:0008703">
    <property type="term" value="F:5-amino-6-(5-phosphoribosylamino)uracil reductase activity"/>
    <property type="evidence" value="ECO:0007669"/>
    <property type="project" value="InterPro"/>
</dbReference>
<keyword evidence="2" id="KW-0521">NADP</keyword>
<evidence type="ECO:0000256" key="2">
    <source>
        <dbReference type="ARBA" id="ARBA00022857"/>
    </source>
</evidence>
<dbReference type="PANTHER" id="PTHR38011">
    <property type="entry name" value="DIHYDROFOLATE REDUCTASE FAMILY PROTEIN (AFU_ORTHOLOGUE AFUA_8G06820)"/>
    <property type="match status" value="1"/>
</dbReference>
<dbReference type="GO" id="GO:0009231">
    <property type="term" value="P:riboflavin biosynthetic process"/>
    <property type="evidence" value="ECO:0007669"/>
    <property type="project" value="InterPro"/>
</dbReference>
<dbReference type="SUPFAM" id="SSF53597">
    <property type="entry name" value="Dihydrofolate reductase-like"/>
    <property type="match status" value="1"/>
</dbReference>
<comment type="caution">
    <text evidence="6">The sequence shown here is derived from an EMBL/GenBank/DDBJ whole genome shotgun (WGS) entry which is preliminary data.</text>
</comment>
<reference evidence="6 7" key="1">
    <citation type="journal article" date="2014" name="Int. J. Syst. Evol. Microbiol.">
        <title>Complete genome sequence of Corynebacterium casei LMG S-19264T (=DSM 44701T), isolated from a smear-ripened cheese.</title>
        <authorList>
            <consortium name="US DOE Joint Genome Institute (JGI-PGF)"/>
            <person name="Walter F."/>
            <person name="Albersmeier A."/>
            <person name="Kalinowski J."/>
            <person name="Ruckert C."/>
        </authorList>
    </citation>
    <scope>NUCLEOTIDE SEQUENCE [LARGE SCALE GENOMIC DNA]</scope>
    <source>
        <strain evidence="6 7">KCTC 19473</strain>
    </source>
</reference>
<dbReference type="Gene3D" id="3.40.430.10">
    <property type="entry name" value="Dihydrofolate Reductase, subunit A"/>
    <property type="match status" value="1"/>
</dbReference>
<feature type="region of interest" description="Disordered" evidence="4">
    <location>
        <begin position="223"/>
        <end position="245"/>
    </location>
</feature>
<dbReference type="RefSeq" id="WP_017574882.1">
    <property type="nucleotide sequence ID" value="NZ_BMXL01000002.1"/>
</dbReference>
<proteinExistence type="predicted"/>
<protein>
    <recommendedName>
        <fullName evidence="5">Bacterial bifunctional deaminase-reductase C-terminal domain-containing protein</fullName>
    </recommendedName>
</protein>
<dbReference type="InterPro" id="IPR024072">
    <property type="entry name" value="DHFR-like_dom_sf"/>
</dbReference>